<comment type="caution">
    <text evidence="1">The sequence shown here is derived from an EMBL/GenBank/DDBJ whole genome shotgun (WGS) entry which is preliminary data.</text>
</comment>
<sequence>MEWLALYPNLNPIENVCYCGFNIARTNNEREKTGIKAAKKRITGRIFLFIFANKTSPVCGKRAISFSCRFCVHTYRVSEKWENDRAETLLERIPLERFNSFWEKGGVATDERNSCIRSLIKKVSLLRVTLSTFFLFFLPSSTKSFENFLRRDGGRVGHSKPIPRPSRMKREIGKAFWRFNQSRKMLLNIAGSLCKIYGKRCWKSDIGCFESILLKGNYSGGGESEEGCWNFNCENLEQWIV</sequence>
<evidence type="ECO:0000313" key="2">
    <source>
        <dbReference type="Proteomes" id="UP001054945"/>
    </source>
</evidence>
<evidence type="ECO:0000313" key="1">
    <source>
        <dbReference type="EMBL" id="GIY76814.1"/>
    </source>
</evidence>
<proteinExistence type="predicted"/>
<protein>
    <submittedName>
        <fullName evidence="1">Uncharacterized protein</fullName>
    </submittedName>
</protein>
<gene>
    <name evidence="1" type="ORF">CEXT_96071</name>
</gene>
<keyword evidence="2" id="KW-1185">Reference proteome</keyword>
<reference evidence="1 2" key="1">
    <citation type="submission" date="2021-06" db="EMBL/GenBank/DDBJ databases">
        <title>Caerostris extrusa draft genome.</title>
        <authorList>
            <person name="Kono N."/>
            <person name="Arakawa K."/>
        </authorList>
    </citation>
    <scope>NUCLEOTIDE SEQUENCE [LARGE SCALE GENOMIC DNA]</scope>
</reference>
<dbReference type="Proteomes" id="UP001054945">
    <property type="component" value="Unassembled WGS sequence"/>
</dbReference>
<dbReference type="AlphaFoldDB" id="A0AAV4W4K4"/>
<organism evidence="1 2">
    <name type="scientific">Caerostris extrusa</name>
    <name type="common">Bark spider</name>
    <name type="synonym">Caerostris bankana</name>
    <dbReference type="NCBI Taxonomy" id="172846"/>
    <lineage>
        <taxon>Eukaryota</taxon>
        <taxon>Metazoa</taxon>
        <taxon>Ecdysozoa</taxon>
        <taxon>Arthropoda</taxon>
        <taxon>Chelicerata</taxon>
        <taxon>Arachnida</taxon>
        <taxon>Araneae</taxon>
        <taxon>Araneomorphae</taxon>
        <taxon>Entelegynae</taxon>
        <taxon>Araneoidea</taxon>
        <taxon>Araneidae</taxon>
        <taxon>Caerostris</taxon>
    </lineage>
</organism>
<dbReference type="EMBL" id="BPLR01015536">
    <property type="protein sequence ID" value="GIY76814.1"/>
    <property type="molecule type" value="Genomic_DNA"/>
</dbReference>
<accession>A0AAV4W4K4</accession>
<name>A0AAV4W4K4_CAEEX</name>